<dbReference type="SMART" id="SM00490">
    <property type="entry name" value="HELICc"/>
    <property type="match status" value="1"/>
</dbReference>
<feature type="domain" description="Helicase ATP-binding" evidence="3">
    <location>
        <begin position="248"/>
        <end position="402"/>
    </location>
</feature>
<dbReference type="RefSeq" id="WP_078590734.1">
    <property type="nucleotide sequence ID" value="NZ_LOJT01000261.1"/>
</dbReference>
<keyword evidence="2" id="KW-0547">Nucleotide-binding</keyword>
<dbReference type="PROSITE" id="PS51192">
    <property type="entry name" value="HELICASE_ATP_BIND_1"/>
    <property type="match status" value="1"/>
</dbReference>
<dbReference type="PROSITE" id="PS51194">
    <property type="entry name" value="HELICASE_CTER"/>
    <property type="match status" value="1"/>
</dbReference>
<keyword evidence="2" id="KW-0347">Helicase</keyword>
<dbReference type="InterPro" id="IPR000330">
    <property type="entry name" value="SNF2_N"/>
</dbReference>
<evidence type="ECO:0000256" key="1">
    <source>
        <dbReference type="ARBA" id="ARBA00022801"/>
    </source>
</evidence>
<evidence type="ECO:0000256" key="2">
    <source>
        <dbReference type="ARBA" id="ARBA00022806"/>
    </source>
</evidence>
<dbReference type="PANTHER" id="PTHR45766">
    <property type="entry name" value="DNA ANNEALING HELICASE AND ENDONUCLEASE ZRANB3 FAMILY MEMBER"/>
    <property type="match status" value="1"/>
</dbReference>
<dbReference type="SUPFAM" id="SSF52540">
    <property type="entry name" value="P-loop containing nucleoside triphosphate hydrolases"/>
    <property type="match status" value="2"/>
</dbReference>
<dbReference type="PANTHER" id="PTHR45766:SF6">
    <property type="entry name" value="SWI_SNF-RELATED MATRIX-ASSOCIATED ACTIN-DEPENDENT REGULATOR OF CHROMATIN SUBFAMILY A-LIKE PROTEIN 1"/>
    <property type="match status" value="1"/>
</dbReference>
<feature type="domain" description="Helicase C-terminal" evidence="4">
    <location>
        <begin position="480"/>
        <end position="646"/>
    </location>
</feature>
<dbReference type="InterPro" id="IPR027417">
    <property type="entry name" value="P-loop_NTPase"/>
</dbReference>
<dbReference type="InterPro" id="IPR038718">
    <property type="entry name" value="SNF2-like_sf"/>
</dbReference>
<dbReference type="InterPro" id="IPR049730">
    <property type="entry name" value="SNF2/RAD54-like_C"/>
</dbReference>
<sequence>MGALAKIRRQARPLLAGIRSDGFRVGLSTGFHPDIVATLKERGASWSASSHTWVLPADDSIGPLLDELGHKGGLRLAYDRAAAQAQLAAALRTPEVDAFAPDLDVKIYPVAADGGYVVDTRYDSLVVSCLRALGGRLLSSKEGWYVQRSLEQLLGDLAAKAGVLRGHVFIHEGEIRIDRTSGGYEAEERPTINVSGAEVKRGQGGAEEGEEGRLAIVLQPLQRQNVDPQWFAEATASMSLLDHQPAGILHLLAANSALLGDEPGLGKSRQSAAALHLMPGTGCRLLVAPASLLINWSREILAVDPNAQIAILDKEGIHAEPEWLIASYEKLGVIVQAITDGVIAPRAVVFDEAHSIIQPTASRTLNAFLVAQKVPRRYLLTATPILNRIVELHTLLRLSGHPLGDMERGDFAKEFAGSQEARVLLAQRVSEWMLRRPKSVLGLDAKVQEPRYLELSGAQGVEYRRMAADPSLTALAKIGRLRQYLERQKADWLIETIAGFEPSDKALIMCEFQDTVDYLAEEFVKAGIEVVTFLGKHSKARKQQAIDRFQSEPTVRCFIGTTKAAGVGHTLTAANIVCFASLPWTNALKKQAEDRAWRYGQKRVVTVLVPLFAGTIDEQAMALIQHKAAIENDLLEDPTTAILNMDAPSNDPEDASEISERDPEYAAILQYAKVA</sequence>
<protein>
    <recommendedName>
        <fullName evidence="7">Helicase</fullName>
    </recommendedName>
</protein>
<evidence type="ECO:0008006" key="7">
    <source>
        <dbReference type="Google" id="ProtNLM"/>
    </source>
</evidence>
<evidence type="ECO:0000259" key="4">
    <source>
        <dbReference type="PROSITE" id="PS51194"/>
    </source>
</evidence>
<dbReference type="Pfam" id="PF00176">
    <property type="entry name" value="SNF2-rel_dom"/>
    <property type="match status" value="1"/>
</dbReference>
<keyword evidence="2" id="KW-0067">ATP-binding</keyword>
<evidence type="ECO:0000313" key="5">
    <source>
        <dbReference type="EMBL" id="OOW60259.1"/>
    </source>
</evidence>
<dbReference type="Gene3D" id="3.40.50.10810">
    <property type="entry name" value="Tandem AAA-ATPase domain"/>
    <property type="match status" value="1"/>
</dbReference>
<dbReference type="SMART" id="SM00487">
    <property type="entry name" value="DEXDc"/>
    <property type="match status" value="1"/>
</dbReference>
<dbReference type="Pfam" id="PF00271">
    <property type="entry name" value="Helicase_C"/>
    <property type="match status" value="1"/>
</dbReference>
<accession>A0ABX3LWU3</accession>
<keyword evidence="1" id="KW-0378">Hydrolase</keyword>
<keyword evidence="6" id="KW-1185">Reference proteome</keyword>
<evidence type="ECO:0000259" key="3">
    <source>
        <dbReference type="PROSITE" id="PS51192"/>
    </source>
</evidence>
<dbReference type="Gene3D" id="3.40.50.300">
    <property type="entry name" value="P-loop containing nucleotide triphosphate hydrolases"/>
    <property type="match status" value="1"/>
</dbReference>
<gene>
    <name evidence="5" type="ORF">Xant_10125</name>
</gene>
<dbReference type="InterPro" id="IPR014001">
    <property type="entry name" value="Helicase_ATP-bd"/>
</dbReference>
<reference evidence="5 6" key="1">
    <citation type="submission" date="2015-12" db="EMBL/GenBank/DDBJ databases">
        <authorList>
            <person name="Bansal K."/>
            <person name="Midha S."/>
            <person name="Patil P.B."/>
        </authorList>
    </citation>
    <scope>NUCLEOTIDE SEQUENCE [LARGE SCALE GENOMIC DNA]</scope>
    <source>
        <strain evidence="5 6">LMG21719</strain>
    </source>
</reference>
<dbReference type="EMBL" id="LOJT01000261">
    <property type="protein sequence ID" value="OOW60259.1"/>
    <property type="molecule type" value="Genomic_DNA"/>
</dbReference>
<proteinExistence type="predicted"/>
<dbReference type="Proteomes" id="UP000190018">
    <property type="component" value="Unassembled WGS sequence"/>
</dbReference>
<comment type="caution">
    <text evidence="5">The sequence shown here is derived from an EMBL/GenBank/DDBJ whole genome shotgun (WGS) entry which is preliminary data.</text>
</comment>
<name>A0ABX3LWU3_9XANT</name>
<dbReference type="InterPro" id="IPR001650">
    <property type="entry name" value="Helicase_C-like"/>
</dbReference>
<organism evidence="5 6">
    <name type="scientific">Xanthomonas cissicola</name>
    <dbReference type="NCBI Taxonomy" id="86186"/>
    <lineage>
        <taxon>Bacteria</taxon>
        <taxon>Pseudomonadati</taxon>
        <taxon>Pseudomonadota</taxon>
        <taxon>Gammaproteobacteria</taxon>
        <taxon>Lysobacterales</taxon>
        <taxon>Lysobacteraceae</taxon>
        <taxon>Xanthomonas</taxon>
    </lineage>
</organism>
<dbReference type="CDD" id="cd18793">
    <property type="entry name" value="SF2_C_SNF"/>
    <property type="match status" value="1"/>
</dbReference>
<evidence type="ECO:0000313" key="6">
    <source>
        <dbReference type="Proteomes" id="UP000190018"/>
    </source>
</evidence>